<name>A0ABQ5IRV0_9ASTR</name>
<protein>
    <submittedName>
        <fullName evidence="1">Uncharacterized protein</fullName>
    </submittedName>
</protein>
<evidence type="ECO:0000313" key="2">
    <source>
        <dbReference type="Proteomes" id="UP001151760"/>
    </source>
</evidence>
<dbReference type="Proteomes" id="UP001151760">
    <property type="component" value="Unassembled WGS sequence"/>
</dbReference>
<comment type="caution">
    <text evidence="1">The sequence shown here is derived from an EMBL/GenBank/DDBJ whole genome shotgun (WGS) entry which is preliminary data.</text>
</comment>
<keyword evidence="2" id="KW-1185">Reference proteome</keyword>
<sequence>MSFSYRADVQDQAQVACRLTVLSLAIVGRGKGSIVVVTSRGRRLSCVTVHGNHDQSQVKFTGLIVRRESSHAKKKVCRDVWEKELFDLLQLQKFYDNAMSIEAAKIRRRSTGVTFLPSNGNHQATHRVPRRKSGARMPCVRTNLYVETYFLAQRFFPLDIKWMKREVLSSYDSPRRDACGVELLLDFVQFVETGPGRVLRPGTLPVVCGKSKARENAPCNVIACLKWGW</sequence>
<proteinExistence type="predicted"/>
<accession>A0ABQ5IRV0</accession>
<organism evidence="1 2">
    <name type="scientific">Tanacetum coccineum</name>
    <dbReference type="NCBI Taxonomy" id="301880"/>
    <lineage>
        <taxon>Eukaryota</taxon>
        <taxon>Viridiplantae</taxon>
        <taxon>Streptophyta</taxon>
        <taxon>Embryophyta</taxon>
        <taxon>Tracheophyta</taxon>
        <taxon>Spermatophyta</taxon>
        <taxon>Magnoliopsida</taxon>
        <taxon>eudicotyledons</taxon>
        <taxon>Gunneridae</taxon>
        <taxon>Pentapetalae</taxon>
        <taxon>asterids</taxon>
        <taxon>campanulids</taxon>
        <taxon>Asterales</taxon>
        <taxon>Asteraceae</taxon>
        <taxon>Asteroideae</taxon>
        <taxon>Anthemideae</taxon>
        <taxon>Anthemidinae</taxon>
        <taxon>Tanacetum</taxon>
    </lineage>
</organism>
<reference evidence="1" key="2">
    <citation type="submission" date="2022-01" db="EMBL/GenBank/DDBJ databases">
        <authorList>
            <person name="Yamashiro T."/>
            <person name="Shiraishi A."/>
            <person name="Satake H."/>
            <person name="Nakayama K."/>
        </authorList>
    </citation>
    <scope>NUCLEOTIDE SEQUENCE</scope>
</reference>
<gene>
    <name evidence="1" type="ORF">Tco_1112346</name>
</gene>
<dbReference type="EMBL" id="BQNB010021018">
    <property type="protein sequence ID" value="GJU02008.1"/>
    <property type="molecule type" value="Genomic_DNA"/>
</dbReference>
<reference evidence="1" key="1">
    <citation type="journal article" date="2022" name="Int. J. Mol. Sci.">
        <title>Draft Genome of Tanacetum Coccineum: Genomic Comparison of Closely Related Tanacetum-Family Plants.</title>
        <authorList>
            <person name="Yamashiro T."/>
            <person name="Shiraishi A."/>
            <person name="Nakayama K."/>
            <person name="Satake H."/>
        </authorList>
    </citation>
    <scope>NUCLEOTIDE SEQUENCE</scope>
</reference>
<evidence type="ECO:0000313" key="1">
    <source>
        <dbReference type="EMBL" id="GJU02008.1"/>
    </source>
</evidence>